<comment type="caution">
    <text evidence="3">The sequence shown here is derived from an EMBL/GenBank/DDBJ whole genome shotgun (WGS) entry which is preliminary data.</text>
</comment>
<dbReference type="OrthoDB" id="272624at2759"/>
<dbReference type="InterPro" id="IPR017884">
    <property type="entry name" value="SANT_dom"/>
</dbReference>
<dbReference type="Proteomes" id="UP001061958">
    <property type="component" value="Unassembled WGS sequence"/>
</dbReference>
<dbReference type="PANTHER" id="PTHR22929:SF0">
    <property type="entry name" value="TRANSCRIPTION FACTOR TFIIIB COMPONENT B'' HOMOLOG"/>
    <property type="match status" value="1"/>
</dbReference>
<dbReference type="Pfam" id="PF15963">
    <property type="entry name" value="Myb_DNA-bind_7"/>
    <property type="match status" value="1"/>
</dbReference>
<organism evidence="3 4">
    <name type="scientific">Galdieria partita</name>
    <dbReference type="NCBI Taxonomy" id="83374"/>
    <lineage>
        <taxon>Eukaryota</taxon>
        <taxon>Rhodophyta</taxon>
        <taxon>Bangiophyceae</taxon>
        <taxon>Galdieriales</taxon>
        <taxon>Galdieriaceae</taxon>
        <taxon>Galdieria</taxon>
    </lineage>
</organism>
<dbReference type="InterPro" id="IPR009057">
    <property type="entry name" value="Homeodomain-like_sf"/>
</dbReference>
<dbReference type="PANTHER" id="PTHR22929">
    <property type="entry name" value="RNA POLYMERASE III TRANSCRIPTION INITIATION FACTOR B"/>
    <property type="match status" value="1"/>
</dbReference>
<keyword evidence="4" id="KW-1185">Reference proteome</keyword>
<proteinExistence type="predicted"/>
<accession>A0A9C7USH6</accession>
<feature type="compositionally biased region" description="Basic and acidic residues" evidence="1">
    <location>
        <begin position="12"/>
        <end position="21"/>
    </location>
</feature>
<evidence type="ECO:0000313" key="4">
    <source>
        <dbReference type="Proteomes" id="UP001061958"/>
    </source>
</evidence>
<dbReference type="AlphaFoldDB" id="A0A9C7USH6"/>
<reference evidence="3" key="1">
    <citation type="journal article" date="2022" name="Proc. Natl. Acad. Sci. U.S.A.">
        <title>Life cycle and functional genomics of the unicellular red alga Galdieria for elucidating algal and plant evolution and industrial use.</title>
        <authorList>
            <person name="Hirooka S."/>
            <person name="Itabashi T."/>
            <person name="Ichinose T.M."/>
            <person name="Onuma R."/>
            <person name="Fujiwara T."/>
            <person name="Yamashita S."/>
            <person name="Jong L.W."/>
            <person name="Tomita R."/>
            <person name="Iwane A.H."/>
            <person name="Miyagishima S.Y."/>
        </authorList>
    </citation>
    <scope>NUCLEOTIDE SEQUENCE</scope>
    <source>
        <strain evidence="3">NBRC 102759</strain>
    </source>
</reference>
<sequence length="219" mass="24825">MVDLEQSLELSKMPDDLRKQTISELITQRKKTGLQGTPTASRWNKKRRKSRDQFEDNNSSNGHDESWSHPSSSTDTLEKTTSLAPQLKFDEEGNITVDENSLVVATDAPPQLESQVARVVDGPDRVNSATYSKRTTTERWTKEETELFYRGLQQFGTDFSLVAQLFPKRNRKQVKAKFKREEKVAPDRVDAALSLRTTVTVPFETWVSTTTSPSLETGK</sequence>
<evidence type="ECO:0000256" key="1">
    <source>
        <dbReference type="SAM" id="MobiDB-lite"/>
    </source>
</evidence>
<name>A0A9C7USH6_9RHOD</name>
<dbReference type="InterPro" id="IPR039467">
    <property type="entry name" value="TFIIIB_B''_Myb"/>
</dbReference>
<dbReference type="Gene3D" id="1.10.10.60">
    <property type="entry name" value="Homeodomain-like"/>
    <property type="match status" value="1"/>
</dbReference>
<dbReference type="InterPro" id="IPR001005">
    <property type="entry name" value="SANT/Myb"/>
</dbReference>
<dbReference type="EMBL" id="BQMJ01000048">
    <property type="protein sequence ID" value="GJQ13853.1"/>
    <property type="molecule type" value="Genomic_DNA"/>
</dbReference>
<feature type="domain" description="SANT" evidence="2">
    <location>
        <begin position="135"/>
        <end position="183"/>
    </location>
</feature>
<dbReference type="SMART" id="SM00717">
    <property type="entry name" value="SANT"/>
    <property type="match status" value="1"/>
</dbReference>
<gene>
    <name evidence="3" type="ORF">GpartN1_g5644.t1</name>
</gene>
<protein>
    <recommendedName>
        <fullName evidence="2">SANT domain-containing protein</fullName>
    </recommendedName>
</protein>
<reference evidence="3" key="2">
    <citation type="submission" date="2022-01" db="EMBL/GenBank/DDBJ databases">
        <authorList>
            <person name="Hirooka S."/>
            <person name="Miyagishima S.Y."/>
        </authorList>
    </citation>
    <scope>NUCLEOTIDE SEQUENCE</scope>
    <source>
        <strain evidence="3">NBRC 102759</strain>
    </source>
</reference>
<dbReference type="PROSITE" id="PS51293">
    <property type="entry name" value="SANT"/>
    <property type="match status" value="1"/>
</dbReference>
<feature type="compositionally biased region" description="Polar residues" evidence="1">
    <location>
        <begin position="68"/>
        <end position="81"/>
    </location>
</feature>
<dbReference type="GO" id="GO:0000126">
    <property type="term" value="C:transcription factor TFIIIB complex"/>
    <property type="evidence" value="ECO:0007669"/>
    <property type="project" value="TreeGrafter"/>
</dbReference>
<dbReference type="CDD" id="cd00167">
    <property type="entry name" value="SANT"/>
    <property type="match status" value="1"/>
</dbReference>
<feature type="region of interest" description="Disordered" evidence="1">
    <location>
        <begin position="1"/>
        <end position="81"/>
    </location>
</feature>
<dbReference type="GO" id="GO:0001156">
    <property type="term" value="F:TFIIIC-class transcription factor complex binding"/>
    <property type="evidence" value="ECO:0007669"/>
    <property type="project" value="TreeGrafter"/>
</dbReference>
<evidence type="ECO:0000313" key="3">
    <source>
        <dbReference type="EMBL" id="GJQ13853.1"/>
    </source>
</evidence>
<dbReference type="GO" id="GO:0070898">
    <property type="term" value="P:RNA polymerase III preinitiation complex assembly"/>
    <property type="evidence" value="ECO:0007669"/>
    <property type="project" value="TreeGrafter"/>
</dbReference>
<dbReference type="SUPFAM" id="SSF46689">
    <property type="entry name" value="Homeodomain-like"/>
    <property type="match status" value="1"/>
</dbReference>
<evidence type="ECO:0000259" key="2">
    <source>
        <dbReference type="PROSITE" id="PS51293"/>
    </source>
</evidence>